<keyword evidence="3" id="KW-1003">Cell membrane</keyword>
<sequence length="162" mass="17208">MSMTAVVINVLTLCCLLFAFIKDSKKTKQALKAAVQSFFRILPVVLIIIIIIGLLLGFVPQSQISRILGKQAGFMGVLIAALLGAVLHIPSLISFPMAGAFLKSGASVTTVAVFITTLTMIGVVTLPVEIKELGKKMALLRNGMSFIIAVIIGLIMGLILQL</sequence>
<protein>
    <submittedName>
        <fullName evidence="8">Permease</fullName>
    </submittedName>
</protein>
<dbReference type="Pfam" id="PF03773">
    <property type="entry name" value="ArsP_1"/>
    <property type="match status" value="1"/>
</dbReference>
<dbReference type="GO" id="GO:0005886">
    <property type="term" value="C:plasma membrane"/>
    <property type="evidence" value="ECO:0007669"/>
    <property type="project" value="UniProtKB-SubCell"/>
</dbReference>
<dbReference type="AlphaFoldDB" id="A0A9C9ELJ4"/>
<dbReference type="PANTHER" id="PTHR34184:SF4">
    <property type="entry name" value="UPF0718 PROTEIN YCGR"/>
    <property type="match status" value="1"/>
</dbReference>
<evidence type="ECO:0000256" key="6">
    <source>
        <dbReference type="ARBA" id="ARBA00023136"/>
    </source>
</evidence>
<reference evidence="8" key="1">
    <citation type="journal article" date="2020" name="mSystems">
        <title>Genome- and Community-Level Interaction Insights into Carbon Utilization and Element Cycling Functions of Hydrothermarchaeota in Hydrothermal Sediment.</title>
        <authorList>
            <person name="Zhou Z."/>
            <person name="Liu Y."/>
            <person name="Xu W."/>
            <person name="Pan J."/>
            <person name="Luo Z.H."/>
            <person name="Li M."/>
        </authorList>
    </citation>
    <scope>NUCLEOTIDE SEQUENCE</scope>
    <source>
        <strain evidence="8">HyVt-388</strain>
    </source>
</reference>
<organism evidence="8 9">
    <name type="scientific">candidate division WOR-3 bacterium</name>
    <dbReference type="NCBI Taxonomy" id="2052148"/>
    <lineage>
        <taxon>Bacteria</taxon>
        <taxon>Bacteria division WOR-3</taxon>
    </lineage>
</organism>
<evidence type="ECO:0000256" key="5">
    <source>
        <dbReference type="ARBA" id="ARBA00022989"/>
    </source>
</evidence>
<feature type="transmembrane region" description="Helical" evidence="7">
    <location>
        <begin position="138"/>
        <end position="160"/>
    </location>
</feature>
<evidence type="ECO:0000313" key="9">
    <source>
        <dbReference type="Proteomes" id="UP000885826"/>
    </source>
</evidence>
<evidence type="ECO:0000256" key="3">
    <source>
        <dbReference type="ARBA" id="ARBA00022475"/>
    </source>
</evidence>
<comment type="similarity">
    <text evidence="2">Belongs to the UPF0718 family.</text>
</comment>
<evidence type="ECO:0000313" key="8">
    <source>
        <dbReference type="EMBL" id="HEC77751.1"/>
    </source>
</evidence>
<evidence type="ECO:0000256" key="1">
    <source>
        <dbReference type="ARBA" id="ARBA00004651"/>
    </source>
</evidence>
<keyword evidence="6 7" id="KW-0472">Membrane</keyword>
<gene>
    <name evidence="8" type="ORF">ENI34_01240</name>
</gene>
<evidence type="ECO:0000256" key="2">
    <source>
        <dbReference type="ARBA" id="ARBA00006386"/>
    </source>
</evidence>
<dbReference type="InterPro" id="IPR052923">
    <property type="entry name" value="UPF0718"/>
</dbReference>
<evidence type="ECO:0000256" key="4">
    <source>
        <dbReference type="ARBA" id="ARBA00022692"/>
    </source>
</evidence>
<accession>A0A9C9ELJ4</accession>
<keyword evidence="5 7" id="KW-1133">Transmembrane helix</keyword>
<dbReference type="PANTHER" id="PTHR34184">
    <property type="entry name" value="UPF0718 PROTEIN YCGR"/>
    <property type="match status" value="1"/>
</dbReference>
<dbReference type="InterPro" id="IPR005524">
    <property type="entry name" value="DUF318"/>
</dbReference>
<proteinExistence type="inferred from homology"/>
<evidence type="ECO:0000256" key="7">
    <source>
        <dbReference type="SAM" id="Phobius"/>
    </source>
</evidence>
<name>A0A9C9ELJ4_UNCW3</name>
<feature type="transmembrane region" description="Helical" evidence="7">
    <location>
        <begin position="38"/>
        <end position="60"/>
    </location>
</feature>
<keyword evidence="4 7" id="KW-0812">Transmembrane</keyword>
<comment type="caution">
    <text evidence="8">The sequence shown here is derived from an EMBL/GenBank/DDBJ whole genome shotgun (WGS) entry which is preliminary data.</text>
</comment>
<comment type="subcellular location">
    <subcellularLocation>
        <location evidence="1">Cell membrane</location>
        <topology evidence="1">Multi-pass membrane protein</topology>
    </subcellularLocation>
</comment>
<dbReference type="EMBL" id="DRIG01000017">
    <property type="protein sequence ID" value="HEC77751.1"/>
    <property type="molecule type" value="Genomic_DNA"/>
</dbReference>
<feature type="transmembrane region" description="Helical" evidence="7">
    <location>
        <begin position="72"/>
        <end position="93"/>
    </location>
</feature>
<dbReference type="Proteomes" id="UP000885826">
    <property type="component" value="Unassembled WGS sequence"/>
</dbReference>
<feature type="transmembrane region" description="Helical" evidence="7">
    <location>
        <begin position="105"/>
        <end position="126"/>
    </location>
</feature>